<dbReference type="EMBL" id="KD058207">
    <property type="protein sequence ID" value="EMS64296.1"/>
    <property type="molecule type" value="Genomic_DNA"/>
</dbReference>
<reference evidence="1" key="1">
    <citation type="journal article" date="2013" name="Nature">
        <title>Draft genome of the wheat A-genome progenitor Triticum urartu.</title>
        <authorList>
            <person name="Ling H.Q."/>
            <person name="Zhao S."/>
            <person name="Liu D."/>
            <person name="Wang J."/>
            <person name="Sun H."/>
            <person name="Zhang C."/>
            <person name="Fan H."/>
            <person name="Li D."/>
            <person name="Dong L."/>
            <person name="Tao Y."/>
            <person name="Gao C."/>
            <person name="Wu H."/>
            <person name="Li Y."/>
            <person name="Cui Y."/>
            <person name="Guo X."/>
            <person name="Zheng S."/>
            <person name="Wang B."/>
            <person name="Yu K."/>
            <person name="Liang Q."/>
            <person name="Yang W."/>
            <person name="Lou X."/>
            <person name="Chen J."/>
            <person name="Feng M."/>
            <person name="Jian J."/>
            <person name="Zhang X."/>
            <person name="Luo G."/>
            <person name="Jiang Y."/>
            <person name="Liu J."/>
            <person name="Wang Z."/>
            <person name="Sha Y."/>
            <person name="Zhang B."/>
            <person name="Wu H."/>
            <person name="Tang D."/>
            <person name="Shen Q."/>
            <person name="Xue P."/>
            <person name="Zou S."/>
            <person name="Wang X."/>
            <person name="Liu X."/>
            <person name="Wang F."/>
            <person name="Yang Y."/>
            <person name="An X."/>
            <person name="Dong Z."/>
            <person name="Zhang K."/>
            <person name="Zhang X."/>
            <person name="Luo M.C."/>
            <person name="Dvorak J."/>
            <person name="Tong Y."/>
            <person name="Wang J."/>
            <person name="Yang H."/>
            <person name="Li Z."/>
            <person name="Wang D."/>
            <person name="Zhang A."/>
            <person name="Wang J."/>
        </authorList>
    </citation>
    <scope>NUCLEOTIDE SEQUENCE</scope>
</reference>
<gene>
    <name evidence="1" type="ORF">TRIUR3_25730</name>
</gene>
<protein>
    <submittedName>
        <fullName evidence="1">Uncharacterized protein</fullName>
    </submittedName>
</protein>
<organism evidence="1">
    <name type="scientific">Triticum urartu</name>
    <name type="common">Red wild einkorn</name>
    <name type="synonym">Crithodium urartu</name>
    <dbReference type="NCBI Taxonomy" id="4572"/>
    <lineage>
        <taxon>Eukaryota</taxon>
        <taxon>Viridiplantae</taxon>
        <taxon>Streptophyta</taxon>
        <taxon>Embryophyta</taxon>
        <taxon>Tracheophyta</taxon>
        <taxon>Spermatophyta</taxon>
        <taxon>Magnoliopsida</taxon>
        <taxon>Liliopsida</taxon>
        <taxon>Poales</taxon>
        <taxon>Poaceae</taxon>
        <taxon>BOP clade</taxon>
        <taxon>Pooideae</taxon>
        <taxon>Triticodae</taxon>
        <taxon>Triticeae</taxon>
        <taxon>Triticinae</taxon>
        <taxon>Triticum</taxon>
    </lineage>
</organism>
<sequence length="87" mass="9254">MPPVEAAAQKLVFQGMGIVKTGEGVNEAAIAEFQNRFKEQLTDKMIKAMREIFKLDDAAATAVEEALIAHGGPDALDHDGESLVADA</sequence>
<evidence type="ECO:0000313" key="1">
    <source>
        <dbReference type="EMBL" id="EMS64296.1"/>
    </source>
</evidence>
<name>M7ZXA5_TRIUA</name>
<dbReference type="OMA" id="PENIMHA"/>
<accession>M7ZXA5</accession>
<dbReference type="AlphaFoldDB" id="M7ZXA5"/>
<proteinExistence type="predicted"/>